<dbReference type="Gene3D" id="3.40.50.300">
    <property type="entry name" value="P-loop containing nucleotide triphosphate hydrolases"/>
    <property type="match status" value="1"/>
</dbReference>
<organism evidence="2">
    <name type="scientific">marine sediment metagenome</name>
    <dbReference type="NCBI Taxonomy" id="412755"/>
    <lineage>
        <taxon>unclassified sequences</taxon>
        <taxon>metagenomes</taxon>
        <taxon>ecological metagenomes</taxon>
    </lineage>
</organism>
<dbReference type="InterPro" id="IPR027417">
    <property type="entry name" value="P-loop_NTPase"/>
</dbReference>
<name>A0A0F9RUU1_9ZZZZ</name>
<comment type="caution">
    <text evidence="2">The sequence shown here is derived from an EMBL/GenBank/DDBJ whole genome shotgun (WGS) entry which is preliminary data.</text>
</comment>
<accession>A0A0F9RUU1</accession>
<sequence>MIVNIRGTSGSGKSTLARRVMAEYTNGQSRIQRPGRKHPFGYILHHHHTAKALVIIGHYESPCGGCDTIKTYAEVFQAVQDSHDAGHNVLFEGLLLSTDKIHITELALAYPDDHLIIGLDVPLVECLRCVNERRRAKNPDKEDVNPKGTNSKHGTNKRAMKHFTDNGLNAEWHNRESAFQRIKEALGI</sequence>
<dbReference type="EMBL" id="LAZR01000959">
    <property type="protein sequence ID" value="KKN53707.1"/>
    <property type="molecule type" value="Genomic_DNA"/>
</dbReference>
<evidence type="ECO:0000313" key="2">
    <source>
        <dbReference type="EMBL" id="KKN53707.1"/>
    </source>
</evidence>
<dbReference type="AlphaFoldDB" id="A0A0F9RUU1"/>
<proteinExistence type="predicted"/>
<evidence type="ECO:0000256" key="1">
    <source>
        <dbReference type="SAM" id="MobiDB-lite"/>
    </source>
</evidence>
<reference evidence="2" key="1">
    <citation type="journal article" date="2015" name="Nature">
        <title>Complex archaea that bridge the gap between prokaryotes and eukaryotes.</title>
        <authorList>
            <person name="Spang A."/>
            <person name="Saw J.H."/>
            <person name="Jorgensen S.L."/>
            <person name="Zaremba-Niedzwiedzka K."/>
            <person name="Martijn J."/>
            <person name="Lind A.E."/>
            <person name="van Eijk R."/>
            <person name="Schleper C."/>
            <person name="Guy L."/>
            <person name="Ettema T.J."/>
        </authorList>
    </citation>
    <scope>NUCLEOTIDE SEQUENCE</scope>
</reference>
<feature type="region of interest" description="Disordered" evidence="1">
    <location>
        <begin position="136"/>
        <end position="158"/>
    </location>
</feature>
<feature type="compositionally biased region" description="Basic and acidic residues" evidence="1">
    <location>
        <begin position="136"/>
        <end position="145"/>
    </location>
</feature>
<protein>
    <submittedName>
        <fullName evidence="2">Uncharacterized protein</fullName>
    </submittedName>
</protein>
<gene>
    <name evidence="2" type="ORF">LCGC14_0599620</name>
</gene>
<dbReference type="SUPFAM" id="SSF52540">
    <property type="entry name" value="P-loop containing nucleoside triphosphate hydrolases"/>
    <property type="match status" value="1"/>
</dbReference>